<name>A0A162J6N0_9FUSO</name>
<accession>A0A162J6N0</accession>
<evidence type="ECO:0000313" key="1">
    <source>
        <dbReference type="EMBL" id="KYL05231.1"/>
    </source>
</evidence>
<reference evidence="1 2" key="1">
    <citation type="submission" date="2016-03" db="EMBL/GenBank/DDBJ databases">
        <title>Comparative genomics of human isolates of Fusobacterium necrophorum.</title>
        <authorList>
            <person name="Jensen A."/>
            <person name="Bank S."/>
            <person name="Andersen P.S."/>
            <person name="Kristensen L.H."/>
            <person name="Prag J."/>
        </authorList>
    </citation>
    <scope>NUCLEOTIDE SEQUENCE [LARGE SCALE GENOMIC DNA]</scope>
    <source>
        <strain evidence="1 2">LS_1264</strain>
    </source>
</reference>
<comment type="caution">
    <text evidence="1">The sequence shown here is derived from an EMBL/GenBank/DDBJ whole genome shotgun (WGS) entry which is preliminary data.</text>
</comment>
<dbReference type="EMBL" id="LVEA01000001">
    <property type="protein sequence ID" value="KYL05231.1"/>
    <property type="molecule type" value="Genomic_DNA"/>
</dbReference>
<evidence type="ECO:0000313" key="2">
    <source>
        <dbReference type="Proteomes" id="UP000075816"/>
    </source>
</evidence>
<proteinExistence type="predicted"/>
<sequence length="125" mass="14907">MKAQITSKFKGIINGIIFTRQDEYEFMVKILKTIEKRFGCCYKDVLIKDLHKKFKNAKKYVELNYDEIEIDTIPNILEAKDFSEIEFEDSNWSGFDKINEKIKIGYYTIGSNIEYVEEDEEEYED</sequence>
<dbReference type="RefSeq" id="WP_062680714.1">
    <property type="nucleotide sequence ID" value="NZ_LVEA01000001.1"/>
</dbReference>
<organism evidence="1 2">
    <name type="scientific">Fusobacterium necrophorum subsp. funduliforme</name>
    <dbReference type="NCBI Taxonomy" id="143387"/>
    <lineage>
        <taxon>Bacteria</taxon>
        <taxon>Fusobacteriati</taxon>
        <taxon>Fusobacteriota</taxon>
        <taxon>Fusobacteriia</taxon>
        <taxon>Fusobacteriales</taxon>
        <taxon>Fusobacteriaceae</taxon>
        <taxon>Fusobacterium</taxon>
    </lineage>
</organism>
<protein>
    <submittedName>
        <fullName evidence="1">Uncharacterized protein</fullName>
    </submittedName>
</protein>
<dbReference type="Proteomes" id="UP000075816">
    <property type="component" value="Unassembled WGS sequence"/>
</dbReference>
<gene>
    <name evidence="1" type="ORF">A2J07_00415</name>
</gene>
<dbReference type="AlphaFoldDB" id="A0A162J6N0"/>